<dbReference type="EMBL" id="MGDI01000025">
    <property type="protein sequence ID" value="OGL53520.1"/>
    <property type="molecule type" value="Genomic_DNA"/>
</dbReference>
<dbReference type="InterPro" id="IPR027417">
    <property type="entry name" value="P-loop_NTPase"/>
</dbReference>
<dbReference type="Gene3D" id="3.40.50.300">
    <property type="entry name" value="P-loop containing nucleotide triphosphate hydrolases"/>
    <property type="match status" value="1"/>
</dbReference>
<dbReference type="SUPFAM" id="SSF53795">
    <property type="entry name" value="PEP carboxykinase-like"/>
    <property type="match status" value="1"/>
</dbReference>
<evidence type="ECO:0000313" key="2">
    <source>
        <dbReference type="Proteomes" id="UP000178082"/>
    </source>
</evidence>
<proteinExistence type="predicted"/>
<comment type="caution">
    <text evidence="1">The sequence shown here is derived from an EMBL/GenBank/DDBJ whole genome shotgun (WGS) entry which is preliminary data.</text>
</comment>
<sequence length="372" mass="42729">MLQEPIKETIPYKNEASFEEKYSFFDTKFKITTDSMELIDRFSQIYRRFRIPLEEKTDLCISVITSKYQADTPFLAIGEEKYRLMDEELIAENAFMAIIEKIVNKVKSHYIFHGCAVSFNEKGIMIIAPSSYGKTSLASKLVEKGFNFIAEEFVGLNRVTGMIDPFPRALGIRTNNKGSFEKSFIDVADIYDHIGKSCFPQYVIFLGNPLRAGEQKNYRRNLVEVILKEPDKEFVSGLNKLKDVRIISTALLKEHPVFTLSIKRDKGLINEFQLFSKRFKNLILFMGKIPDGPPDFNGPAFLSPVTKSEACGLLLENLRNMNPQSHLLQDFKNKPSLLLFKLIEIISETECYKLKQGNLDEMAELVYSLFRN</sequence>
<evidence type="ECO:0008006" key="3">
    <source>
        <dbReference type="Google" id="ProtNLM"/>
    </source>
</evidence>
<dbReference type="STRING" id="1817883.A3G31_08485"/>
<accession>A0A1F7SIB0</accession>
<evidence type="ECO:0000313" key="1">
    <source>
        <dbReference type="EMBL" id="OGL53520.1"/>
    </source>
</evidence>
<dbReference type="Proteomes" id="UP000178082">
    <property type="component" value="Unassembled WGS sequence"/>
</dbReference>
<reference evidence="1 2" key="1">
    <citation type="journal article" date="2016" name="Nat. Commun.">
        <title>Thousands of microbial genomes shed light on interconnected biogeochemical processes in an aquifer system.</title>
        <authorList>
            <person name="Anantharaman K."/>
            <person name="Brown C.T."/>
            <person name="Hug L.A."/>
            <person name="Sharon I."/>
            <person name="Castelle C.J."/>
            <person name="Probst A.J."/>
            <person name="Thomas B.C."/>
            <person name="Singh A."/>
            <person name="Wilkins M.J."/>
            <person name="Karaoz U."/>
            <person name="Brodie E.L."/>
            <person name="Williams K.H."/>
            <person name="Hubbard S.S."/>
            <person name="Banfield J.F."/>
        </authorList>
    </citation>
    <scope>NUCLEOTIDE SEQUENCE [LARGE SCALE GENOMIC DNA]</scope>
</reference>
<protein>
    <recommendedName>
        <fullName evidence="3">HprK-related kinase A</fullName>
    </recommendedName>
</protein>
<organism evidence="1 2">
    <name type="scientific">Candidatus Schekmanbacteria bacterium RIFCSPLOWO2_12_FULL_38_15</name>
    <dbReference type="NCBI Taxonomy" id="1817883"/>
    <lineage>
        <taxon>Bacteria</taxon>
        <taxon>Candidatus Schekmaniibacteriota</taxon>
    </lineage>
</organism>
<dbReference type="AlphaFoldDB" id="A0A1F7SIB0"/>
<gene>
    <name evidence="1" type="ORF">A3G31_08485</name>
</gene>
<name>A0A1F7SIB0_9BACT</name>